<comment type="caution">
    <text evidence="1">The sequence shown here is derived from an EMBL/GenBank/DDBJ whole genome shotgun (WGS) entry which is preliminary data.</text>
</comment>
<gene>
    <name evidence="1" type="ORF">RRG08_041534</name>
</gene>
<keyword evidence="2" id="KW-1185">Reference proteome</keyword>
<organism evidence="1 2">
    <name type="scientific">Elysia crispata</name>
    <name type="common">lettuce slug</name>
    <dbReference type="NCBI Taxonomy" id="231223"/>
    <lineage>
        <taxon>Eukaryota</taxon>
        <taxon>Metazoa</taxon>
        <taxon>Spiralia</taxon>
        <taxon>Lophotrochozoa</taxon>
        <taxon>Mollusca</taxon>
        <taxon>Gastropoda</taxon>
        <taxon>Heterobranchia</taxon>
        <taxon>Euthyneura</taxon>
        <taxon>Panpulmonata</taxon>
        <taxon>Sacoglossa</taxon>
        <taxon>Placobranchoidea</taxon>
        <taxon>Plakobranchidae</taxon>
        <taxon>Elysia</taxon>
    </lineage>
</organism>
<name>A0AAE0ZVH8_9GAST</name>
<dbReference type="AlphaFoldDB" id="A0AAE0ZVH8"/>
<dbReference type="EMBL" id="JAWDGP010003268">
    <property type="protein sequence ID" value="KAK3775821.1"/>
    <property type="molecule type" value="Genomic_DNA"/>
</dbReference>
<proteinExistence type="predicted"/>
<reference evidence="1" key="1">
    <citation type="journal article" date="2023" name="G3 (Bethesda)">
        <title>A reference genome for the long-term kleptoplast-retaining sea slug Elysia crispata morphotype clarki.</title>
        <authorList>
            <person name="Eastman K.E."/>
            <person name="Pendleton A.L."/>
            <person name="Shaikh M.A."/>
            <person name="Suttiyut T."/>
            <person name="Ogas R."/>
            <person name="Tomko P."/>
            <person name="Gavelis G."/>
            <person name="Widhalm J.R."/>
            <person name="Wisecaver J.H."/>
        </authorList>
    </citation>
    <scope>NUCLEOTIDE SEQUENCE</scope>
    <source>
        <strain evidence="1">ECLA1</strain>
    </source>
</reference>
<protein>
    <submittedName>
        <fullName evidence="1">Uncharacterized protein</fullName>
    </submittedName>
</protein>
<evidence type="ECO:0000313" key="1">
    <source>
        <dbReference type="EMBL" id="KAK3775821.1"/>
    </source>
</evidence>
<accession>A0AAE0ZVH8</accession>
<dbReference type="Proteomes" id="UP001283361">
    <property type="component" value="Unassembled WGS sequence"/>
</dbReference>
<sequence>MPKVRAVHPELGTRHTGHQLTTLVSPLHISCDLTFQGHRTRSFNAVSEMSGLFYVPLSPFELKEIINKIEVLTAVSKRRLKREVAVSNREVAVRKREAAVSKRKTAVMEFETAVNNRESAIPT</sequence>
<evidence type="ECO:0000313" key="2">
    <source>
        <dbReference type="Proteomes" id="UP001283361"/>
    </source>
</evidence>